<reference evidence="2 3" key="1">
    <citation type="submission" date="2024-08" db="EMBL/GenBank/DDBJ databases">
        <title>Clostridium lapicellarii sp. nov., and Clostridium renhuaiense sp. nov., two species isolated from the mud in a fermentation cellar used for producing sauce-flavour Chinese liquors.</title>
        <authorList>
            <person name="Yang F."/>
            <person name="Wang H."/>
            <person name="Chen L.Q."/>
            <person name="Zhou N."/>
            <person name="Lu J.J."/>
            <person name="Pu X.X."/>
            <person name="Wan B."/>
            <person name="Wang L."/>
            <person name="Liu S.J."/>
        </authorList>
    </citation>
    <scope>NUCLEOTIDE SEQUENCE [LARGE SCALE GENOMIC DNA]</scope>
    <source>
        <strain evidence="2 3">MT-113</strain>
    </source>
</reference>
<evidence type="ECO:0000259" key="1">
    <source>
        <dbReference type="SMART" id="SM00873"/>
    </source>
</evidence>
<organism evidence="2 3">
    <name type="scientific">Clostridium lapidicellarium</name>
    <dbReference type="NCBI Taxonomy" id="3240931"/>
    <lineage>
        <taxon>Bacteria</taxon>
        <taxon>Bacillati</taxon>
        <taxon>Bacillota</taxon>
        <taxon>Clostridia</taxon>
        <taxon>Eubacteriales</taxon>
        <taxon>Clostridiaceae</taxon>
        <taxon>Clostridium</taxon>
    </lineage>
</organism>
<proteinExistence type="predicted"/>
<accession>A0ABV4DWW9</accession>
<evidence type="ECO:0000313" key="3">
    <source>
        <dbReference type="Proteomes" id="UP001565220"/>
    </source>
</evidence>
<comment type="caution">
    <text evidence="2">The sequence shown here is derived from an EMBL/GenBank/DDBJ whole genome shotgun (WGS) entry which is preliminary data.</text>
</comment>
<dbReference type="InterPro" id="IPR020825">
    <property type="entry name" value="Phe-tRNA_synthase-like_B3/B4"/>
</dbReference>
<dbReference type="EMBL" id="JBGFFE010000011">
    <property type="protein sequence ID" value="MEY8763735.1"/>
    <property type="molecule type" value="Genomic_DNA"/>
</dbReference>
<dbReference type="Proteomes" id="UP001565220">
    <property type="component" value="Unassembled WGS sequence"/>
</dbReference>
<protein>
    <submittedName>
        <fullName evidence="2">B3/4 domain-containing protein</fullName>
    </submittedName>
</protein>
<sequence>MIDISICKELKEACPTIALGCIQAHVIVENSSDALLKEISSYCKVLNEEIHIEELSHLPQIEAGRDLYKKLGKAPSKYRLSSEALIRRVLQGKGLYKVNNVVDINNLISLKSKFPAGSYNIKNIHSPISLSIGKEGEHYKGIGKALINISNLPVLTDSIGSFGSPTSDSERAMITDDVNEILLCIYSFSDRIDIEKYLEYGKHLLEKYAGGKGIEIKTIE</sequence>
<gene>
    <name evidence="2" type="ORF">AB8S09_08795</name>
</gene>
<evidence type="ECO:0000313" key="2">
    <source>
        <dbReference type="EMBL" id="MEY8763735.1"/>
    </source>
</evidence>
<dbReference type="InterPro" id="IPR005146">
    <property type="entry name" value="B3/B4_tRNA-bd"/>
</dbReference>
<dbReference type="RefSeq" id="WP_369868962.1">
    <property type="nucleotide sequence ID" value="NZ_JBGFFE010000011.1"/>
</dbReference>
<feature type="domain" description="B3/B4 tRNA-binding" evidence="1">
    <location>
        <begin position="63"/>
        <end position="210"/>
    </location>
</feature>
<keyword evidence="3" id="KW-1185">Reference proteome</keyword>
<dbReference type="PANTHER" id="PTHR39209">
    <property type="match status" value="1"/>
</dbReference>
<dbReference type="SMART" id="SM00873">
    <property type="entry name" value="B3_4"/>
    <property type="match status" value="1"/>
</dbReference>
<dbReference type="Pfam" id="PF03483">
    <property type="entry name" value="B3_4"/>
    <property type="match status" value="1"/>
</dbReference>
<dbReference type="PANTHER" id="PTHR39209:SF2">
    <property type="entry name" value="CYTOPLASMIC PROTEIN"/>
    <property type="match status" value="1"/>
</dbReference>
<name>A0ABV4DWW9_9CLOT</name>
<dbReference type="SUPFAM" id="SSF56037">
    <property type="entry name" value="PheT/TilS domain"/>
    <property type="match status" value="1"/>
</dbReference>
<dbReference type="Gene3D" id="3.50.40.10">
    <property type="entry name" value="Phenylalanyl-trna Synthetase, Chain B, domain 3"/>
    <property type="match status" value="1"/>
</dbReference>